<protein>
    <submittedName>
        <fullName evidence="2">Uncharacterized protein</fullName>
    </submittedName>
</protein>
<reference evidence="2" key="2">
    <citation type="submission" date="2021-03" db="UniProtKB">
        <authorList>
            <consortium name="EnsemblPlants"/>
        </authorList>
    </citation>
    <scope>IDENTIFICATION</scope>
</reference>
<sequence>MTSKDAQGHNTDEGNKLEDMTSQFVHRVDDDPNVMEELLSDSENPLYEGWEGGCPICEDGWKGKWFSASRKTVYYDHRPFLPLDHKYRRMKKAFNGEHNFESRPKVFTSQEVFEKGYVKNAYRPEACIAERMLYELAMEYCLESLGDMRTVGISTSRHSDTLEGKGTIGRRELDLSPEKWHMAHTYILFNEDEIAPLMSKKRKQASANEASKTGEAEESAECENRRGRTVAAVFGKAILSGVKIPLEWNHNKVPIGENRDIFSSYIVVVREKVNINYRDWEEVPKEVIDDLFKFIMRGFIVPEERRNYVLGRASIRWRAFKARLRKDWMYDTKGVNPNVIIKKPPSIYPLITQADWTKFIETYTDDAFKAAELQKQGVQVRDVPRHLVWIRAHSKQKDGAMTFDNPADFEIAQTIVKSIGGSTIQGEIEATGRNDILARALKNPEHGGCVRGVGSGVTNKLYFCYNKPLPQSQLQSDLKCLKSKLENVVNTQNLLLSYLMSSGQVNVEQLIELGDSNGNQVAHQLAGIQAGGSGGQGLDGLGLGRDSWLQELDDHLDVFGSKGDQGFRGFNFQDQNFQACEVQPEPYHVAWPEEEYVLENENLETHVLNNEQDITGQPFPKADKQVTKEIAAPSPHSPSSQSSCTRKYTITHADKLKLTSNLVRVFKDVAIAMKTSGKTKSFTVLARVFQNEQCVTLDFEDMLDCGHWMLAIICPWVGLVHWLDPAGVKDEPPKFAQTIINKAMNNFSTEHRKDITKIKKKPYIKWISIECPRQANGSSDSGYYVCRYMIETIESRQMIIPDKNHVPGENHNPGEKTLHSLPVLHHQLDPGGHHNAEKLLFHCNHHW</sequence>
<feature type="region of interest" description="Disordered" evidence="1">
    <location>
        <begin position="1"/>
        <end position="20"/>
    </location>
</feature>
<dbReference type="PANTHER" id="PTHR33018:SF34">
    <property type="entry name" value="OS02G0472350 PROTEIN"/>
    <property type="match status" value="1"/>
</dbReference>
<organism evidence="2 3">
    <name type="scientific">Chenopodium quinoa</name>
    <name type="common">Quinoa</name>
    <dbReference type="NCBI Taxonomy" id="63459"/>
    <lineage>
        <taxon>Eukaryota</taxon>
        <taxon>Viridiplantae</taxon>
        <taxon>Streptophyta</taxon>
        <taxon>Embryophyta</taxon>
        <taxon>Tracheophyta</taxon>
        <taxon>Spermatophyta</taxon>
        <taxon>Magnoliopsida</taxon>
        <taxon>eudicotyledons</taxon>
        <taxon>Gunneridae</taxon>
        <taxon>Pentapetalae</taxon>
        <taxon>Caryophyllales</taxon>
        <taxon>Chenopodiaceae</taxon>
        <taxon>Chenopodioideae</taxon>
        <taxon>Atripliceae</taxon>
        <taxon>Chenopodium</taxon>
    </lineage>
</organism>
<dbReference type="Proteomes" id="UP000596660">
    <property type="component" value="Unplaced"/>
</dbReference>
<dbReference type="InterPro" id="IPR038765">
    <property type="entry name" value="Papain-like_cys_pep_sf"/>
</dbReference>
<dbReference type="Gene3D" id="3.40.395.10">
    <property type="entry name" value="Adenoviral Proteinase, Chain A"/>
    <property type="match status" value="1"/>
</dbReference>
<accession>A0A803KV15</accession>
<dbReference type="EnsemblPlants" id="AUR62002873-RA">
    <property type="protein sequence ID" value="AUR62002873-RA:cds"/>
    <property type="gene ID" value="AUR62002873"/>
</dbReference>
<dbReference type="Gramene" id="AUR62002873-RA">
    <property type="protein sequence ID" value="AUR62002873-RA:cds"/>
    <property type="gene ID" value="AUR62002873"/>
</dbReference>
<dbReference type="Pfam" id="PF02992">
    <property type="entry name" value="Transposase_21"/>
    <property type="match status" value="1"/>
</dbReference>
<feature type="region of interest" description="Disordered" evidence="1">
    <location>
        <begin position="200"/>
        <end position="222"/>
    </location>
</feature>
<proteinExistence type="predicted"/>
<dbReference type="AlphaFoldDB" id="A0A803KV15"/>
<name>A0A803KV15_CHEQI</name>
<reference evidence="2" key="1">
    <citation type="journal article" date="2017" name="Nature">
        <title>The genome of Chenopodium quinoa.</title>
        <authorList>
            <person name="Jarvis D.E."/>
            <person name="Ho Y.S."/>
            <person name="Lightfoot D.J."/>
            <person name="Schmoeckel S.M."/>
            <person name="Li B."/>
            <person name="Borm T.J.A."/>
            <person name="Ohyanagi H."/>
            <person name="Mineta K."/>
            <person name="Michell C.T."/>
            <person name="Saber N."/>
            <person name="Kharbatia N.M."/>
            <person name="Rupper R.R."/>
            <person name="Sharp A.R."/>
            <person name="Dally N."/>
            <person name="Boughton B.A."/>
            <person name="Woo Y.H."/>
            <person name="Gao G."/>
            <person name="Schijlen E.G.W.M."/>
            <person name="Guo X."/>
            <person name="Momin A.A."/>
            <person name="Negrao S."/>
            <person name="Al-Babili S."/>
            <person name="Gehring C."/>
            <person name="Roessner U."/>
            <person name="Jung C."/>
            <person name="Murphy K."/>
            <person name="Arold S.T."/>
            <person name="Gojobori T."/>
            <person name="van der Linden C.G."/>
            <person name="van Loo E.N."/>
            <person name="Jellen E.N."/>
            <person name="Maughan P.J."/>
            <person name="Tester M."/>
        </authorList>
    </citation>
    <scope>NUCLEOTIDE SEQUENCE [LARGE SCALE GENOMIC DNA]</scope>
    <source>
        <strain evidence="2">cv. PI 614886</strain>
    </source>
</reference>
<dbReference type="InterPro" id="IPR004242">
    <property type="entry name" value="Transposase_21"/>
</dbReference>
<evidence type="ECO:0000313" key="2">
    <source>
        <dbReference type="EnsemblPlants" id="AUR62002873-RA:cds"/>
    </source>
</evidence>
<keyword evidence="3" id="KW-1185">Reference proteome</keyword>
<evidence type="ECO:0000256" key="1">
    <source>
        <dbReference type="SAM" id="MobiDB-lite"/>
    </source>
</evidence>
<dbReference type="SUPFAM" id="SSF54001">
    <property type="entry name" value="Cysteine proteinases"/>
    <property type="match status" value="1"/>
</dbReference>
<feature type="compositionally biased region" description="Basic and acidic residues" evidence="1">
    <location>
        <begin position="1"/>
        <end position="19"/>
    </location>
</feature>
<dbReference type="PANTHER" id="PTHR33018">
    <property type="entry name" value="OS10G0338966 PROTEIN-RELATED"/>
    <property type="match status" value="1"/>
</dbReference>
<evidence type="ECO:0000313" key="3">
    <source>
        <dbReference type="Proteomes" id="UP000596660"/>
    </source>
</evidence>